<organism evidence="11 12">
    <name type="scientific">Trueperella abortisuis</name>
    <dbReference type="NCBI Taxonomy" id="445930"/>
    <lineage>
        <taxon>Bacteria</taxon>
        <taxon>Bacillati</taxon>
        <taxon>Actinomycetota</taxon>
        <taxon>Actinomycetes</taxon>
        <taxon>Actinomycetales</taxon>
        <taxon>Actinomycetaceae</taxon>
        <taxon>Trueperella</taxon>
    </lineage>
</organism>
<dbReference type="Pfam" id="PF01061">
    <property type="entry name" value="ABC2_membrane"/>
    <property type="match status" value="1"/>
</dbReference>
<accession>A0ABT9PL70</accession>
<keyword evidence="6 9" id="KW-0812">Transmembrane</keyword>
<feature type="domain" description="ABC transmembrane type-2" evidence="10">
    <location>
        <begin position="78"/>
        <end position="302"/>
    </location>
</feature>
<feature type="transmembrane region" description="Helical" evidence="9">
    <location>
        <begin position="222"/>
        <end position="241"/>
    </location>
</feature>
<evidence type="ECO:0000256" key="3">
    <source>
        <dbReference type="ARBA" id="ARBA00022448"/>
    </source>
</evidence>
<dbReference type="PANTHER" id="PTHR30413">
    <property type="entry name" value="INNER MEMBRANE TRANSPORT PERMEASE"/>
    <property type="match status" value="1"/>
</dbReference>
<dbReference type="RefSeq" id="WP_307635030.1">
    <property type="nucleotide sequence ID" value="NZ_JAUSQL010000001.1"/>
</dbReference>
<feature type="transmembrane region" description="Helical" evidence="9">
    <location>
        <begin position="281"/>
        <end position="300"/>
    </location>
</feature>
<evidence type="ECO:0000256" key="8">
    <source>
        <dbReference type="ARBA" id="ARBA00023136"/>
    </source>
</evidence>
<feature type="transmembrane region" description="Helical" evidence="9">
    <location>
        <begin position="162"/>
        <end position="183"/>
    </location>
</feature>
<name>A0ABT9PL70_9ACTO</name>
<dbReference type="EMBL" id="JAUSQL010000001">
    <property type="protein sequence ID" value="MDP9832875.1"/>
    <property type="molecule type" value="Genomic_DNA"/>
</dbReference>
<evidence type="ECO:0000313" key="11">
    <source>
        <dbReference type="EMBL" id="MDP9832875.1"/>
    </source>
</evidence>
<reference evidence="11 12" key="1">
    <citation type="submission" date="2023-07" db="EMBL/GenBank/DDBJ databases">
        <title>Sequencing the genomes of 1000 actinobacteria strains.</title>
        <authorList>
            <person name="Klenk H.-P."/>
        </authorList>
    </citation>
    <scope>NUCLEOTIDE SEQUENCE [LARGE SCALE GENOMIC DNA]</scope>
    <source>
        <strain evidence="11 12">DSM 19515</strain>
    </source>
</reference>
<comment type="subcellular location">
    <subcellularLocation>
        <location evidence="1">Cell inner membrane</location>
        <topology evidence="1">Multi-pass membrane protein</topology>
    </subcellularLocation>
    <subcellularLocation>
        <location evidence="9">Cell membrane</location>
        <topology evidence="9">Multi-pass membrane protein</topology>
    </subcellularLocation>
</comment>
<keyword evidence="3 9" id="KW-0813">Transport</keyword>
<proteinExistence type="inferred from homology"/>
<evidence type="ECO:0000256" key="9">
    <source>
        <dbReference type="RuleBase" id="RU361157"/>
    </source>
</evidence>
<comment type="caution">
    <text evidence="11">The sequence shown here is derived from an EMBL/GenBank/DDBJ whole genome shotgun (WGS) entry which is preliminary data.</text>
</comment>
<protein>
    <recommendedName>
        <fullName evidence="9">Transport permease protein</fullName>
    </recommendedName>
</protein>
<gene>
    <name evidence="11" type="ORF">J2S45_001554</name>
</gene>
<evidence type="ECO:0000256" key="4">
    <source>
        <dbReference type="ARBA" id="ARBA00022475"/>
    </source>
</evidence>
<feature type="transmembrane region" description="Helical" evidence="9">
    <location>
        <begin position="195"/>
        <end position="217"/>
    </location>
</feature>
<comment type="similarity">
    <text evidence="2 9">Belongs to the ABC-2 integral membrane protein family.</text>
</comment>
<keyword evidence="4 9" id="KW-1003">Cell membrane</keyword>
<dbReference type="InterPro" id="IPR013525">
    <property type="entry name" value="ABC2_TM"/>
</dbReference>
<dbReference type="PANTHER" id="PTHR30413:SF8">
    <property type="entry name" value="TRANSPORT PERMEASE PROTEIN"/>
    <property type="match status" value="1"/>
</dbReference>
<keyword evidence="8 9" id="KW-0472">Membrane</keyword>
<evidence type="ECO:0000256" key="6">
    <source>
        <dbReference type="ARBA" id="ARBA00022692"/>
    </source>
</evidence>
<dbReference type="Proteomes" id="UP001230145">
    <property type="component" value="Unassembled WGS sequence"/>
</dbReference>
<evidence type="ECO:0000256" key="1">
    <source>
        <dbReference type="ARBA" id="ARBA00004429"/>
    </source>
</evidence>
<keyword evidence="7 9" id="KW-1133">Transmembrane helix</keyword>
<dbReference type="PROSITE" id="PS51012">
    <property type="entry name" value="ABC_TM2"/>
    <property type="match status" value="1"/>
</dbReference>
<sequence length="312" mass="35374">MTDSTDDKDPLELWMELIHPESLKDSREIVAAVDARKFLRLSSRPLITAYVRDVWHRRHFTLMESKARAFGSIKDTALGKAWLILEPFLNSAIYYFIFAVLLSFDRGMDNFVAFLVIGLISFTLLSKGLNATSAIEGSGRNLVKSFQFPKFSLVLSYTLRTYYDFVPTVIAMIIFIVVIPPHALPTTSWTLVPLVYLLVAPLAIGIASITATLATLLPDIRFIIGLFSRLWFYASGIFWSVDMFADKPFLQDLMRLNPACTYLDILRTILLTGSPAAASQWVYLTVWSITLFVVGFLFLWRSEVKMSKALER</sequence>
<evidence type="ECO:0000256" key="5">
    <source>
        <dbReference type="ARBA" id="ARBA00022519"/>
    </source>
</evidence>
<evidence type="ECO:0000259" key="10">
    <source>
        <dbReference type="PROSITE" id="PS51012"/>
    </source>
</evidence>
<evidence type="ECO:0000313" key="12">
    <source>
        <dbReference type="Proteomes" id="UP001230145"/>
    </source>
</evidence>
<dbReference type="InterPro" id="IPR047817">
    <property type="entry name" value="ABC2_TM_bact-type"/>
</dbReference>
<feature type="transmembrane region" description="Helical" evidence="9">
    <location>
        <begin position="110"/>
        <end position="130"/>
    </location>
</feature>
<evidence type="ECO:0000256" key="2">
    <source>
        <dbReference type="ARBA" id="ARBA00007783"/>
    </source>
</evidence>
<evidence type="ECO:0000256" key="7">
    <source>
        <dbReference type="ARBA" id="ARBA00022989"/>
    </source>
</evidence>
<feature type="transmembrane region" description="Helical" evidence="9">
    <location>
        <begin position="82"/>
        <end position="104"/>
    </location>
</feature>
<keyword evidence="5" id="KW-0997">Cell inner membrane</keyword>
<keyword evidence="12" id="KW-1185">Reference proteome</keyword>